<dbReference type="Gene3D" id="3.10.100.10">
    <property type="entry name" value="Mannose-Binding Protein A, subunit A"/>
    <property type="match status" value="1"/>
</dbReference>
<reference evidence="2 3" key="1">
    <citation type="journal article" date="2018" name="Sci. Rep.">
        <title>Genomic signatures of local adaptation to the degree of environmental predictability in rotifers.</title>
        <authorList>
            <person name="Franch-Gras L."/>
            <person name="Hahn C."/>
            <person name="Garcia-Roger E.M."/>
            <person name="Carmona M.J."/>
            <person name="Serra M."/>
            <person name="Gomez A."/>
        </authorList>
    </citation>
    <scope>NUCLEOTIDE SEQUENCE [LARGE SCALE GENOMIC DNA]</scope>
    <source>
        <strain evidence="2">HYR1</strain>
    </source>
</reference>
<dbReference type="InterPro" id="IPR016186">
    <property type="entry name" value="C-type_lectin-like/link_sf"/>
</dbReference>
<dbReference type="AlphaFoldDB" id="A0A3M7S3C2"/>
<dbReference type="InterPro" id="IPR016187">
    <property type="entry name" value="CTDL_fold"/>
</dbReference>
<evidence type="ECO:0000313" key="3">
    <source>
        <dbReference type="Proteomes" id="UP000276133"/>
    </source>
</evidence>
<dbReference type="SUPFAM" id="SSF56436">
    <property type="entry name" value="C-type lectin-like"/>
    <property type="match status" value="1"/>
</dbReference>
<dbReference type="CDD" id="cd00037">
    <property type="entry name" value="CLECT"/>
    <property type="match status" value="1"/>
</dbReference>
<dbReference type="Pfam" id="PF00059">
    <property type="entry name" value="Lectin_C"/>
    <property type="match status" value="1"/>
</dbReference>
<proteinExistence type="predicted"/>
<accession>A0A3M7S3C2</accession>
<dbReference type="InterPro" id="IPR001304">
    <property type="entry name" value="C-type_lectin-like"/>
</dbReference>
<dbReference type="Proteomes" id="UP000276133">
    <property type="component" value="Unassembled WGS sequence"/>
</dbReference>
<dbReference type="EMBL" id="REGN01002122">
    <property type="protein sequence ID" value="RNA30125.1"/>
    <property type="molecule type" value="Genomic_DNA"/>
</dbReference>
<evidence type="ECO:0000313" key="2">
    <source>
        <dbReference type="EMBL" id="RNA30125.1"/>
    </source>
</evidence>
<organism evidence="2 3">
    <name type="scientific">Brachionus plicatilis</name>
    <name type="common">Marine rotifer</name>
    <name type="synonym">Brachionus muelleri</name>
    <dbReference type="NCBI Taxonomy" id="10195"/>
    <lineage>
        <taxon>Eukaryota</taxon>
        <taxon>Metazoa</taxon>
        <taxon>Spiralia</taxon>
        <taxon>Gnathifera</taxon>
        <taxon>Rotifera</taxon>
        <taxon>Eurotatoria</taxon>
        <taxon>Monogononta</taxon>
        <taxon>Pseudotrocha</taxon>
        <taxon>Ploima</taxon>
        <taxon>Brachionidae</taxon>
        <taxon>Brachionus</taxon>
    </lineage>
</organism>
<dbReference type="OrthoDB" id="5858677at2759"/>
<gene>
    <name evidence="2" type="ORF">BpHYR1_005473</name>
</gene>
<keyword evidence="3" id="KW-1185">Reference proteome</keyword>
<comment type="caution">
    <text evidence="2">The sequence shown here is derived from an EMBL/GenBank/DDBJ whole genome shotgun (WGS) entry which is preliminary data.</text>
</comment>
<protein>
    <recommendedName>
        <fullName evidence="1">C-type lectin domain-containing protein</fullName>
    </recommendedName>
</protein>
<name>A0A3M7S3C2_BRAPC</name>
<feature type="domain" description="C-type lectin" evidence="1">
    <location>
        <begin position="49"/>
        <end position="149"/>
    </location>
</feature>
<sequence length="151" mass="17075">MYQPKQQSECISNFEYWSKSINACVPCPKSFIRSNSNPFACYHASNLYKNFFDAKNYCEQIGSFLPRPNSTNERQSFANLDSSEYIWLDSLIIRVDERYIWGDGSSVYGSLKINNYGGSSTVLKQDALALKGSDIFDNNSQGNSLVICQIS</sequence>
<evidence type="ECO:0000259" key="1">
    <source>
        <dbReference type="Pfam" id="PF00059"/>
    </source>
</evidence>